<sequence>MQVQEVQVPEGYLRNASGHLVPRELVREHDLLRDEVARRLALRAVRLNEELAAFKREALADIADLVRISAERYQAALGGAKGNVQIATYDGEYKVVRAVAERIAFTEEIEAAKSIINDCIVRWSEGANANIRVLVDRAFRTDSKGQLKTAAVLELLRLDLDDEQWARGMRALRDSIQSVGTATYVRVYRREGASDNYVPVPLDLAAV</sequence>
<dbReference type="Proteomes" id="UP000281171">
    <property type="component" value="Unassembled WGS sequence"/>
</dbReference>
<reference evidence="1 2" key="1">
    <citation type="submission" date="2018-10" db="EMBL/GenBank/DDBJ databases">
        <title>Comamonadaceae CDC group NO-1 genome sequencing and assembly.</title>
        <authorList>
            <person name="Bernier A.-M."/>
            <person name="Bernard K."/>
        </authorList>
    </citation>
    <scope>NUCLEOTIDE SEQUENCE [LARGE SCALE GENOMIC DNA]</scope>
    <source>
        <strain evidence="1 2">NML180581</strain>
    </source>
</reference>
<comment type="caution">
    <text evidence="1">The sequence shown here is derived from an EMBL/GenBank/DDBJ whole genome shotgun (WGS) entry which is preliminary data.</text>
</comment>
<dbReference type="InterPro" id="IPR021505">
    <property type="entry name" value="Phage_B3_Orf6"/>
</dbReference>
<proteinExistence type="predicted"/>
<organism evidence="1 2">
    <name type="scientific">Allofranklinella schreckenbergeri</name>
    <dbReference type="NCBI Taxonomy" id="1076744"/>
    <lineage>
        <taxon>Bacteria</taxon>
        <taxon>Pseudomonadati</taxon>
        <taxon>Pseudomonadota</taxon>
        <taxon>Betaproteobacteria</taxon>
        <taxon>Burkholderiales</taxon>
        <taxon>Comamonadaceae</taxon>
        <taxon>Allofranklinella</taxon>
    </lineage>
</organism>
<dbReference type="AlphaFoldDB" id="A0A3M6QWQ8"/>
<gene>
    <name evidence="1" type="ORF">EBQ24_08950</name>
</gene>
<accession>A0A3M6QWQ8</accession>
<evidence type="ECO:0000313" key="1">
    <source>
        <dbReference type="EMBL" id="RMX07460.1"/>
    </source>
</evidence>
<name>A0A3M6QWQ8_9BURK</name>
<dbReference type="Pfam" id="PF11363">
    <property type="entry name" value="DUF3164"/>
    <property type="match status" value="1"/>
</dbReference>
<protein>
    <submittedName>
        <fullName evidence="1">DUF3164 family protein</fullName>
    </submittedName>
</protein>
<evidence type="ECO:0000313" key="2">
    <source>
        <dbReference type="Proteomes" id="UP000281171"/>
    </source>
</evidence>
<dbReference type="EMBL" id="RDQK01000020">
    <property type="protein sequence ID" value="RMX07460.1"/>
    <property type="molecule type" value="Genomic_DNA"/>
</dbReference>